<accession>A0A934S7Q5</accession>
<reference evidence="1" key="1">
    <citation type="submission" date="2021-01" db="EMBL/GenBank/DDBJ databases">
        <title>Modified the classification status of verrucomicrobia.</title>
        <authorList>
            <person name="Feng X."/>
        </authorList>
    </citation>
    <scope>NUCLEOTIDE SEQUENCE</scope>
    <source>
        <strain evidence="1">KCTC 22041</strain>
    </source>
</reference>
<protein>
    <submittedName>
        <fullName evidence="1">Uncharacterized protein</fullName>
    </submittedName>
</protein>
<gene>
    <name evidence="1" type="ORF">JIN85_13200</name>
</gene>
<comment type="caution">
    <text evidence="1">The sequence shown here is derived from an EMBL/GenBank/DDBJ whole genome shotgun (WGS) entry which is preliminary data.</text>
</comment>
<name>A0A934S7Q5_9BACT</name>
<evidence type="ECO:0000313" key="2">
    <source>
        <dbReference type="Proteomes" id="UP000603141"/>
    </source>
</evidence>
<dbReference type="RefSeq" id="WP_200271468.1">
    <property type="nucleotide sequence ID" value="NZ_JAENIJ010000021.1"/>
</dbReference>
<organism evidence="1 2">
    <name type="scientific">Luteolibacter pohnpeiensis</name>
    <dbReference type="NCBI Taxonomy" id="454153"/>
    <lineage>
        <taxon>Bacteria</taxon>
        <taxon>Pseudomonadati</taxon>
        <taxon>Verrucomicrobiota</taxon>
        <taxon>Verrucomicrobiia</taxon>
        <taxon>Verrucomicrobiales</taxon>
        <taxon>Verrucomicrobiaceae</taxon>
        <taxon>Luteolibacter</taxon>
    </lineage>
</organism>
<sequence>MHNFICDGMEALKLTRRLISYGRSTLFCDSFLRRLPLTKLSLDTTTAQKLPITVFRHESDELWGIAHLFGSRCREHKISSALCSSAALQHAINGYSINLYDLTLMGGTP</sequence>
<evidence type="ECO:0000313" key="1">
    <source>
        <dbReference type="EMBL" id="MBK1883378.1"/>
    </source>
</evidence>
<keyword evidence="2" id="KW-1185">Reference proteome</keyword>
<dbReference type="Proteomes" id="UP000603141">
    <property type="component" value="Unassembled WGS sequence"/>
</dbReference>
<dbReference type="AlphaFoldDB" id="A0A934S7Q5"/>
<dbReference type="EMBL" id="JAENIJ010000021">
    <property type="protein sequence ID" value="MBK1883378.1"/>
    <property type="molecule type" value="Genomic_DNA"/>
</dbReference>
<proteinExistence type="predicted"/>